<dbReference type="GO" id="GO:0004180">
    <property type="term" value="F:carboxypeptidase activity"/>
    <property type="evidence" value="ECO:0007669"/>
    <property type="project" value="UniProtKB-ARBA"/>
</dbReference>
<feature type="signal peptide" evidence="8">
    <location>
        <begin position="1"/>
        <end position="19"/>
    </location>
</feature>
<dbReference type="InterPro" id="IPR005490">
    <property type="entry name" value="LD_TPept_cat_dom"/>
</dbReference>
<evidence type="ECO:0000256" key="5">
    <source>
        <dbReference type="ARBA" id="ARBA00022984"/>
    </source>
</evidence>
<dbReference type="PROSITE" id="PS52029">
    <property type="entry name" value="LD_TPASE"/>
    <property type="match status" value="1"/>
</dbReference>
<dbReference type="GO" id="GO:0071555">
    <property type="term" value="P:cell wall organization"/>
    <property type="evidence" value="ECO:0007669"/>
    <property type="project" value="UniProtKB-UniRule"/>
</dbReference>
<dbReference type="Proteomes" id="UP000184603">
    <property type="component" value="Unassembled WGS sequence"/>
</dbReference>
<dbReference type="UniPathway" id="UPA00219"/>
<evidence type="ECO:0000256" key="1">
    <source>
        <dbReference type="ARBA" id="ARBA00004752"/>
    </source>
</evidence>
<comment type="similarity">
    <text evidence="2">Belongs to the YkuD family.</text>
</comment>
<dbReference type="RefSeq" id="WP_073613746.1">
    <property type="nucleotide sequence ID" value="NZ_FRFE01000011.1"/>
</dbReference>
<proteinExistence type="inferred from homology"/>
<evidence type="ECO:0000313" key="10">
    <source>
        <dbReference type="EMBL" id="SHO48754.1"/>
    </source>
</evidence>
<keyword evidence="5 7" id="KW-0573">Peptidoglycan synthesis</keyword>
<keyword evidence="3" id="KW-0808">Transferase</keyword>
<feature type="active site" description="Nucleophile" evidence="7">
    <location>
        <position position="136"/>
    </location>
</feature>
<keyword evidence="6 7" id="KW-0961">Cell wall biogenesis/degradation</keyword>
<feature type="domain" description="L,D-TPase catalytic" evidence="9">
    <location>
        <begin position="24"/>
        <end position="160"/>
    </location>
</feature>
<feature type="active site" description="Proton donor/acceptor" evidence="7">
    <location>
        <position position="114"/>
    </location>
</feature>
<evidence type="ECO:0000256" key="8">
    <source>
        <dbReference type="SAM" id="SignalP"/>
    </source>
</evidence>
<keyword evidence="8" id="KW-0732">Signal</keyword>
<dbReference type="STRING" id="1121416.SAMN02745220_02450"/>
<protein>
    <submittedName>
        <fullName evidence="10">L,D-transpeptidase catalytic domain</fullName>
    </submittedName>
</protein>
<comment type="pathway">
    <text evidence="1 7">Cell wall biogenesis; peptidoglycan biosynthesis.</text>
</comment>
<dbReference type="GO" id="GO:0016740">
    <property type="term" value="F:transferase activity"/>
    <property type="evidence" value="ECO:0007669"/>
    <property type="project" value="UniProtKB-KW"/>
</dbReference>
<dbReference type="GO" id="GO:0008360">
    <property type="term" value="P:regulation of cell shape"/>
    <property type="evidence" value="ECO:0007669"/>
    <property type="project" value="UniProtKB-UniRule"/>
</dbReference>
<organism evidence="10 11">
    <name type="scientific">Desulfopila aestuarii DSM 18488</name>
    <dbReference type="NCBI Taxonomy" id="1121416"/>
    <lineage>
        <taxon>Bacteria</taxon>
        <taxon>Pseudomonadati</taxon>
        <taxon>Thermodesulfobacteriota</taxon>
        <taxon>Desulfobulbia</taxon>
        <taxon>Desulfobulbales</taxon>
        <taxon>Desulfocapsaceae</taxon>
        <taxon>Desulfopila</taxon>
    </lineage>
</organism>
<dbReference type="CDD" id="cd16913">
    <property type="entry name" value="YkuD_like"/>
    <property type="match status" value="1"/>
</dbReference>
<feature type="chain" id="PRO_5012523134" evidence="8">
    <location>
        <begin position="20"/>
        <end position="161"/>
    </location>
</feature>
<dbReference type="OrthoDB" id="9809748at2"/>
<accession>A0A1M7Y7Z1</accession>
<dbReference type="SUPFAM" id="SSF141523">
    <property type="entry name" value="L,D-transpeptidase catalytic domain-like"/>
    <property type="match status" value="1"/>
</dbReference>
<gene>
    <name evidence="10" type="ORF">SAMN02745220_02450</name>
</gene>
<evidence type="ECO:0000256" key="4">
    <source>
        <dbReference type="ARBA" id="ARBA00022960"/>
    </source>
</evidence>
<evidence type="ECO:0000256" key="6">
    <source>
        <dbReference type="ARBA" id="ARBA00023316"/>
    </source>
</evidence>
<dbReference type="Gene3D" id="2.40.440.10">
    <property type="entry name" value="L,D-transpeptidase catalytic domain-like"/>
    <property type="match status" value="1"/>
</dbReference>
<evidence type="ECO:0000256" key="3">
    <source>
        <dbReference type="ARBA" id="ARBA00022679"/>
    </source>
</evidence>
<keyword evidence="11" id="KW-1185">Reference proteome</keyword>
<dbReference type="PANTHER" id="PTHR36699">
    <property type="entry name" value="LD-TRANSPEPTIDASE"/>
    <property type="match status" value="1"/>
</dbReference>
<dbReference type="EMBL" id="FRFE01000011">
    <property type="protein sequence ID" value="SHO48754.1"/>
    <property type="molecule type" value="Genomic_DNA"/>
</dbReference>
<evidence type="ECO:0000313" key="11">
    <source>
        <dbReference type="Proteomes" id="UP000184603"/>
    </source>
</evidence>
<keyword evidence="4 7" id="KW-0133">Cell shape</keyword>
<evidence type="ECO:0000256" key="7">
    <source>
        <dbReference type="PROSITE-ProRule" id="PRU01373"/>
    </source>
</evidence>
<dbReference type="Pfam" id="PF03734">
    <property type="entry name" value="YkuD"/>
    <property type="match status" value="1"/>
</dbReference>
<name>A0A1M7Y7Z1_9BACT</name>
<dbReference type="PANTHER" id="PTHR36699:SF1">
    <property type="entry name" value="L,D-TRANSPEPTIDASE YAFK-RELATED"/>
    <property type="match status" value="1"/>
</dbReference>
<sequence>MKQLLLAVTLLLCPGLIQAGKTVDFVLVKKSERRMFLIKNGRVLRHYDISLGRNPEGHKEQEGDKRTPEGHYLLDYKLEDSAFYKAIHISYPNEKDLQNARKKNVEPGGKIMIHGQPNGNGHLAKITQQYDWTSGCIAVTDKDMDEIWSLVEEDTPITIEK</sequence>
<evidence type="ECO:0000256" key="2">
    <source>
        <dbReference type="ARBA" id="ARBA00005992"/>
    </source>
</evidence>
<dbReference type="AlphaFoldDB" id="A0A1M7Y7Z1"/>
<dbReference type="GO" id="GO:0009252">
    <property type="term" value="P:peptidoglycan biosynthetic process"/>
    <property type="evidence" value="ECO:0007669"/>
    <property type="project" value="UniProtKB-UniPathway"/>
</dbReference>
<reference evidence="10 11" key="1">
    <citation type="submission" date="2016-12" db="EMBL/GenBank/DDBJ databases">
        <authorList>
            <person name="Song W.-J."/>
            <person name="Kurnit D.M."/>
        </authorList>
    </citation>
    <scope>NUCLEOTIDE SEQUENCE [LARGE SCALE GENOMIC DNA]</scope>
    <source>
        <strain evidence="10 11">DSM 18488</strain>
    </source>
</reference>
<dbReference type="InterPro" id="IPR038063">
    <property type="entry name" value="Transpep_catalytic_dom"/>
</dbReference>
<evidence type="ECO:0000259" key="9">
    <source>
        <dbReference type="PROSITE" id="PS52029"/>
    </source>
</evidence>